<evidence type="ECO:0000313" key="1">
    <source>
        <dbReference type="EMBL" id="KAK8768803.1"/>
    </source>
</evidence>
<dbReference type="AlphaFoldDB" id="A0AAQ4E263"/>
<accession>A0AAQ4E263</accession>
<protein>
    <submittedName>
        <fullName evidence="1">Uncharacterized protein</fullName>
    </submittedName>
</protein>
<dbReference type="Proteomes" id="UP001321473">
    <property type="component" value="Unassembled WGS sequence"/>
</dbReference>
<evidence type="ECO:0000313" key="2">
    <source>
        <dbReference type="Proteomes" id="UP001321473"/>
    </source>
</evidence>
<name>A0AAQ4E263_AMBAM</name>
<gene>
    <name evidence="1" type="ORF">V5799_014733</name>
</gene>
<comment type="caution">
    <text evidence="1">The sequence shown here is derived from an EMBL/GenBank/DDBJ whole genome shotgun (WGS) entry which is preliminary data.</text>
</comment>
<organism evidence="1 2">
    <name type="scientific">Amblyomma americanum</name>
    <name type="common">Lone star tick</name>
    <dbReference type="NCBI Taxonomy" id="6943"/>
    <lineage>
        <taxon>Eukaryota</taxon>
        <taxon>Metazoa</taxon>
        <taxon>Ecdysozoa</taxon>
        <taxon>Arthropoda</taxon>
        <taxon>Chelicerata</taxon>
        <taxon>Arachnida</taxon>
        <taxon>Acari</taxon>
        <taxon>Parasitiformes</taxon>
        <taxon>Ixodida</taxon>
        <taxon>Ixodoidea</taxon>
        <taxon>Ixodidae</taxon>
        <taxon>Amblyomminae</taxon>
        <taxon>Amblyomma</taxon>
    </lineage>
</organism>
<keyword evidence="2" id="KW-1185">Reference proteome</keyword>
<reference evidence="1 2" key="1">
    <citation type="journal article" date="2023" name="Arcadia Sci">
        <title>De novo assembly of a long-read Amblyomma americanum tick genome.</title>
        <authorList>
            <person name="Chou S."/>
            <person name="Poskanzer K.E."/>
            <person name="Rollins M."/>
            <person name="Thuy-Boun P.S."/>
        </authorList>
    </citation>
    <scope>NUCLEOTIDE SEQUENCE [LARGE SCALE GENOMIC DNA]</scope>
    <source>
        <strain evidence="1">F_SG_1</strain>
        <tissue evidence="1">Salivary glands</tissue>
    </source>
</reference>
<proteinExistence type="predicted"/>
<dbReference type="EMBL" id="JARKHS020023426">
    <property type="protein sequence ID" value="KAK8768803.1"/>
    <property type="molecule type" value="Genomic_DNA"/>
</dbReference>
<sequence length="73" mass="8438">MRLYFFPAGKENETKHEDDFYVPTLIGLTSCAVLICPNGSTQCELIIQELDEECECSARVLFQDECNDYFIYD</sequence>
<dbReference type="PROSITE" id="PS51257">
    <property type="entry name" value="PROKAR_LIPOPROTEIN"/>
    <property type="match status" value="1"/>
</dbReference>